<sequence length="484" mass="54806">MPSERKDHYATLGLSKDADIATVRKQYKKLGSRPCVSMSTSLLTLATALRYHPDRTTGSTEEFQKIQDAFDILGKAESKSKYDATLANGILNGTYLCPVCNDCPGRLDLDDIWAHINEVHRGARCTSCTSFSPETYKTLRTHLWNDHLWVLCTLCETTISKDSLVRHLWDYHRVDTCYKCDTTHDLFFSHLHDKHDLIGCPACEVPICNSWMKDHLTATHGYLNCPACVFDNAFDQEHLGRYHVMESCPVCKTRIQQDSLGSHLASRHAWIKCPDCDVYQSSCQMPEHKSGHTYINCPDCEEELTLERYNDHLRGRHGRKDCPLCEAGPLILADLRKHIQQNHRTTTACPVCAEPQTKDSLQSHLEQAHRWVRCEFCYDAFPGLKEMQDHEQLTHQIESCPECSAAVLATALAHHLIQHHQYSIRAPLANGSLHAPREMTDYSLSPTKTPRATVVPFEDRKLPAKRQGHTIVVAAQTAMESTSS</sequence>
<name>A0ACC4E2W7_PURLI</name>
<dbReference type="Proteomes" id="UP001638806">
    <property type="component" value="Unassembled WGS sequence"/>
</dbReference>
<comment type="caution">
    <text evidence="1">The sequence shown here is derived from an EMBL/GenBank/DDBJ whole genome shotgun (WGS) entry which is preliminary data.</text>
</comment>
<evidence type="ECO:0000313" key="2">
    <source>
        <dbReference type="Proteomes" id="UP001638806"/>
    </source>
</evidence>
<reference evidence="1" key="1">
    <citation type="submission" date="2024-12" db="EMBL/GenBank/DDBJ databases">
        <title>Comparative genomics and development of molecular markers within Purpureocillium lilacinum and among Purpureocillium species.</title>
        <authorList>
            <person name="Yeh Z.-Y."/>
            <person name="Ni N.-T."/>
            <person name="Lo P.-H."/>
            <person name="Mushyakhwo K."/>
            <person name="Lin C.-F."/>
            <person name="Nai Y.-S."/>
        </authorList>
    </citation>
    <scope>NUCLEOTIDE SEQUENCE</scope>
    <source>
        <strain evidence="1">NCHU-NPUST-175</strain>
    </source>
</reference>
<dbReference type="EMBL" id="JBGNUJ010000003">
    <property type="protein sequence ID" value="KAL3962974.1"/>
    <property type="molecule type" value="Genomic_DNA"/>
</dbReference>
<keyword evidence="2" id="KW-1185">Reference proteome</keyword>
<organism evidence="1 2">
    <name type="scientific">Purpureocillium lilacinum</name>
    <name type="common">Paecilomyces lilacinus</name>
    <dbReference type="NCBI Taxonomy" id="33203"/>
    <lineage>
        <taxon>Eukaryota</taxon>
        <taxon>Fungi</taxon>
        <taxon>Dikarya</taxon>
        <taxon>Ascomycota</taxon>
        <taxon>Pezizomycotina</taxon>
        <taxon>Sordariomycetes</taxon>
        <taxon>Hypocreomycetidae</taxon>
        <taxon>Hypocreales</taxon>
        <taxon>Ophiocordycipitaceae</taxon>
        <taxon>Purpureocillium</taxon>
    </lineage>
</organism>
<protein>
    <submittedName>
        <fullName evidence="1">Uncharacterized protein</fullName>
    </submittedName>
</protein>
<accession>A0ACC4E2W7</accession>
<proteinExistence type="predicted"/>
<evidence type="ECO:0000313" key="1">
    <source>
        <dbReference type="EMBL" id="KAL3962974.1"/>
    </source>
</evidence>
<gene>
    <name evidence="1" type="ORF">ACCO45_004497</name>
</gene>